<dbReference type="KEGG" id="cmr:Cycma_2844"/>
<dbReference type="RefSeq" id="WP_014020873.1">
    <property type="nucleotide sequence ID" value="NC_015914.1"/>
</dbReference>
<feature type="signal peptide" evidence="1">
    <location>
        <begin position="1"/>
        <end position="23"/>
    </location>
</feature>
<dbReference type="InterPro" id="IPR025665">
    <property type="entry name" value="Beta-barrel_OMP_2"/>
</dbReference>
<dbReference type="OrthoDB" id="9934729at2"/>
<keyword evidence="1" id="KW-0732">Signal</keyword>
<dbReference type="EMBL" id="CP002955">
    <property type="protein sequence ID" value="AEL26582.1"/>
    <property type="molecule type" value="Genomic_DNA"/>
</dbReference>
<organism evidence="3 4">
    <name type="scientific">Cyclobacterium marinum (strain ATCC 25205 / DSM 745 / LMG 13164 / NCIMB 1802)</name>
    <name type="common">Flectobacillus marinus</name>
    <dbReference type="NCBI Taxonomy" id="880070"/>
    <lineage>
        <taxon>Bacteria</taxon>
        <taxon>Pseudomonadati</taxon>
        <taxon>Bacteroidota</taxon>
        <taxon>Cytophagia</taxon>
        <taxon>Cytophagales</taxon>
        <taxon>Cyclobacteriaceae</taxon>
        <taxon>Cyclobacterium</taxon>
    </lineage>
</organism>
<proteinExistence type="predicted"/>
<dbReference type="HOGENOM" id="CLU_1068406_0_0_10"/>
<evidence type="ECO:0000256" key="1">
    <source>
        <dbReference type="SAM" id="SignalP"/>
    </source>
</evidence>
<reference evidence="4" key="1">
    <citation type="submission" date="2011-07" db="EMBL/GenBank/DDBJ databases">
        <title>The complete genome of Cyclobacterium marinum DSM 745.</title>
        <authorList>
            <person name="Lucas S."/>
            <person name="Han J."/>
            <person name="Lapidus A."/>
            <person name="Bruce D."/>
            <person name="Goodwin L."/>
            <person name="Pitluck S."/>
            <person name="Peters L."/>
            <person name="Kyrpides N."/>
            <person name="Mavromatis K."/>
            <person name="Ivanova N."/>
            <person name="Ovchinnikova G."/>
            <person name="Chertkov O."/>
            <person name="Detter J.C."/>
            <person name="Tapia R."/>
            <person name="Han C."/>
            <person name="Land M."/>
            <person name="Hauser L."/>
            <person name="Markowitz V."/>
            <person name="Cheng J.-F."/>
            <person name="Hugenholtz P."/>
            <person name="Woyke T."/>
            <person name="Wu D."/>
            <person name="Tindall B."/>
            <person name="Schuetze A."/>
            <person name="Brambilla E."/>
            <person name="Klenk H.-P."/>
            <person name="Eisen J.A."/>
        </authorList>
    </citation>
    <scope>NUCLEOTIDE SEQUENCE [LARGE SCALE GENOMIC DNA]</scope>
    <source>
        <strain evidence="4">ATCC 25205 / DSM 745 / LMG 13164 / NCIMB 1802</strain>
    </source>
</reference>
<gene>
    <name evidence="3" type="ordered locus">Cycma_2844</name>
</gene>
<feature type="chain" id="PRO_5003401280" description="Outer membrane protein beta-barrel domain-containing protein" evidence="1">
    <location>
        <begin position="24"/>
        <end position="260"/>
    </location>
</feature>
<dbReference type="AlphaFoldDB" id="G0J1E3"/>
<evidence type="ECO:0000259" key="2">
    <source>
        <dbReference type="Pfam" id="PF13568"/>
    </source>
</evidence>
<dbReference type="Proteomes" id="UP000001635">
    <property type="component" value="Chromosome"/>
</dbReference>
<dbReference type="Pfam" id="PF13568">
    <property type="entry name" value="OMP_b-brl_2"/>
    <property type="match status" value="1"/>
</dbReference>
<name>G0J1E3_CYCMS</name>
<keyword evidence="4" id="KW-1185">Reference proteome</keyword>
<evidence type="ECO:0000313" key="4">
    <source>
        <dbReference type="Proteomes" id="UP000001635"/>
    </source>
</evidence>
<accession>G0J1E3</accession>
<protein>
    <recommendedName>
        <fullName evidence="2">Outer membrane protein beta-barrel domain-containing protein</fullName>
    </recommendedName>
</protein>
<dbReference type="Gene3D" id="2.40.160.60">
    <property type="entry name" value="Outer membrane protein transport protein (OMPP1/FadL/TodX)"/>
    <property type="match status" value="1"/>
</dbReference>
<evidence type="ECO:0000313" key="3">
    <source>
        <dbReference type="EMBL" id="AEL26582.1"/>
    </source>
</evidence>
<feature type="domain" description="Outer membrane protein beta-barrel" evidence="2">
    <location>
        <begin position="29"/>
        <end position="189"/>
    </location>
</feature>
<sequence>MCKKRTIAISTIIYLFLNFNSSAQDTLTRVLQKPLSIGFQLGYSANSPSGGAKNGLENMISTFEGTGSDNFRVKGKLPYQYNPILGIFANYTFNKKISFGTGINFTMRGYTIEINGADKDPEYQFDQFASYTEKYKLTTLEAPFSLQYKVSRLFSLGAGFQLGSGMGTTSKTTTTINQRVEINGESNENYPVKTTIAENDSATAPISPYFGYFASAGIALSKDIELRFSLLKSGAYAETTYGKLSDTSALVSLRFGLLNL</sequence>